<dbReference type="Proteomes" id="UP000594638">
    <property type="component" value="Unassembled WGS sequence"/>
</dbReference>
<organism evidence="2 3">
    <name type="scientific">Olea europaea subsp. europaea</name>
    <dbReference type="NCBI Taxonomy" id="158383"/>
    <lineage>
        <taxon>Eukaryota</taxon>
        <taxon>Viridiplantae</taxon>
        <taxon>Streptophyta</taxon>
        <taxon>Embryophyta</taxon>
        <taxon>Tracheophyta</taxon>
        <taxon>Spermatophyta</taxon>
        <taxon>Magnoliopsida</taxon>
        <taxon>eudicotyledons</taxon>
        <taxon>Gunneridae</taxon>
        <taxon>Pentapetalae</taxon>
        <taxon>asterids</taxon>
        <taxon>lamiids</taxon>
        <taxon>Lamiales</taxon>
        <taxon>Oleaceae</taxon>
        <taxon>Oleeae</taxon>
        <taxon>Olea</taxon>
    </lineage>
</organism>
<keyword evidence="3" id="KW-1185">Reference proteome</keyword>
<gene>
    <name evidence="2" type="ORF">OLEA9_A057804</name>
</gene>
<proteinExistence type="predicted"/>
<keyword evidence="1" id="KW-0812">Transmembrane</keyword>
<feature type="transmembrane region" description="Helical" evidence="1">
    <location>
        <begin position="55"/>
        <end position="74"/>
    </location>
</feature>
<reference evidence="2 3" key="1">
    <citation type="submission" date="2019-12" db="EMBL/GenBank/DDBJ databases">
        <authorList>
            <person name="Alioto T."/>
            <person name="Alioto T."/>
            <person name="Gomez Garrido J."/>
        </authorList>
    </citation>
    <scope>NUCLEOTIDE SEQUENCE [LARGE SCALE GENOMIC DNA]</scope>
</reference>
<evidence type="ECO:0000313" key="2">
    <source>
        <dbReference type="EMBL" id="CAA3001623.1"/>
    </source>
</evidence>
<dbReference type="AlphaFoldDB" id="A0A8S0T965"/>
<keyword evidence="1" id="KW-1133">Transmembrane helix</keyword>
<keyword evidence="1" id="KW-0472">Membrane</keyword>
<dbReference type="Gramene" id="OE9A057804T1">
    <property type="protein sequence ID" value="OE9A057804C1"/>
    <property type="gene ID" value="OE9A057804"/>
</dbReference>
<name>A0A8S0T965_OLEEU</name>
<sequence length="97" mass="10140">MVSTSFALVNGFGFSAFLNGGKNSHILLSAPIAARTGGSALSPKRYIVVAAPKSLGFLLLKVVVTLSTLTGLMARKLPGDYGFNPLGLGKDLAFLKW</sequence>
<evidence type="ECO:0000313" key="3">
    <source>
        <dbReference type="Proteomes" id="UP000594638"/>
    </source>
</evidence>
<dbReference type="EMBL" id="CACTIH010005770">
    <property type="protein sequence ID" value="CAA3001623.1"/>
    <property type="molecule type" value="Genomic_DNA"/>
</dbReference>
<protein>
    <submittedName>
        <fullName evidence="2">Chlorophyll a-b binding CP24 10A, chloroplastic</fullName>
    </submittedName>
</protein>
<comment type="caution">
    <text evidence="2">The sequence shown here is derived from an EMBL/GenBank/DDBJ whole genome shotgun (WGS) entry which is preliminary data.</text>
</comment>
<accession>A0A8S0T965</accession>
<evidence type="ECO:0000256" key="1">
    <source>
        <dbReference type="SAM" id="Phobius"/>
    </source>
</evidence>